<feature type="chain" id="PRO_5038994250" evidence="1">
    <location>
        <begin position="23"/>
        <end position="108"/>
    </location>
</feature>
<gene>
    <name evidence="2" type="ORF">I8755_05525</name>
</gene>
<sequence length="108" mass="11110">MGTRRHTILTPLAMAIAAGALAATGAAPAAAAPAPSSIAHAASFSGCAQLTGNWEGKATVRNVCSYAIHATVSVDWAWDPDCQKISSGRSATFRWDSTDGKALEAYEC</sequence>
<evidence type="ECO:0000313" key="2">
    <source>
        <dbReference type="EMBL" id="QQC87922.1"/>
    </source>
</evidence>
<protein>
    <submittedName>
        <fullName evidence="2">Uncharacterized protein</fullName>
    </submittedName>
</protein>
<dbReference type="PROSITE" id="PS51318">
    <property type="entry name" value="TAT"/>
    <property type="match status" value="1"/>
</dbReference>
<dbReference type="EMBL" id="CP065959">
    <property type="protein sequence ID" value="QQC87922.1"/>
    <property type="molecule type" value="Genomic_DNA"/>
</dbReference>
<evidence type="ECO:0000256" key="1">
    <source>
        <dbReference type="SAM" id="SignalP"/>
    </source>
</evidence>
<keyword evidence="1" id="KW-0732">Signal</keyword>
<organism evidence="2 3">
    <name type="scientific">Streptomyces alfalfae</name>
    <dbReference type="NCBI Taxonomy" id="1642299"/>
    <lineage>
        <taxon>Bacteria</taxon>
        <taxon>Bacillati</taxon>
        <taxon>Actinomycetota</taxon>
        <taxon>Actinomycetes</taxon>
        <taxon>Kitasatosporales</taxon>
        <taxon>Streptomycetaceae</taxon>
        <taxon>Streptomyces</taxon>
    </lineage>
</organism>
<feature type="signal peptide" evidence="1">
    <location>
        <begin position="1"/>
        <end position="22"/>
    </location>
</feature>
<dbReference type="AlphaFoldDB" id="A0A7T4PD09"/>
<accession>A0A7T4PD09</accession>
<evidence type="ECO:0000313" key="3">
    <source>
        <dbReference type="Proteomes" id="UP000596130"/>
    </source>
</evidence>
<dbReference type="Proteomes" id="UP000596130">
    <property type="component" value="Chromosome"/>
</dbReference>
<proteinExistence type="predicted"/>
<name>A0A7T4PD09_9ACTN</name>
<dbReference type="InterPro" id="IPR006311">
    <property type="entry name" value="TAT_signal"/>
</dbReference>
<reference evidence="2 3" key="1">
    <citation type="submission" date="2020-12" db="EMBL/GenBank/DDBJ databases">
        <title>Identification and biosynthesis of polyene macrolides produced by Streptomyces alfalfae Men-myco-93-63.</title>
        <authorList>
            <person name="Liu D."/>
            <person name="Li Y."/>
            <person name="Liu L."/>
            <person name="Han X."/>
            <person name="Shen F."/>
        </authorList>
    </citation>
    <scope>NUCLEOTIDE SEQUENCE [LARGE SCALE GENOMIC DNA]</scope>
    <source>
        <strain evidence="2 3">Men-myco-93-63</strain>
    </source>
</reference>